<accession>A0A844ZYI6</accession>
<feature type="signal peptide" evidence="9">
    <location>
        <begin position="1"/>
        <end position="19"/>
    </location>
</feature>
<evidence type="ECO:0000256" key="8">
    <source>
        <dbReference type="SAM" id="MobiDB-lite"/>
    </source>
</evidence>
<evidence type="ECO:0000256" key="1">
    <source>
        <dbReference type="ARBA" id="ARBA00004752"/>
    </source>
</evidence>
<feature type="chain" id="PRO_5032466285" evidence="9">
    <location>
        <begin position="20"/>
        <end position="451"/>
    </location>
</feature>
<dbReference type="AlphaFoldDB" id="A0A844ZYI6"/>
<feature type="region of interest" description="Disordered" evidence="8">
    <location>
        <begin position="220"/>
        <end position="270"/>
    </location>
</feature>
<evidence type="ECO:0000256" key="3">
    <source>
        <dbReference type="ARBA" id="ARBA00022679"/>
    </source>
</evidence>
<evidence type="ECO:0000259" key="10">
    <source>
        <dbReference type="PROSITE" id="PS52029"/>
    </source>
</evidence>
<organism evidence="11 12">
    <name type="scientific">Aurantiacibacter arachoides</name>
    <dbReference type="NCBI Taxonomy" id="1850444"/>
    <lineage>
        <taxon>Bacteria</taxon>
        <taxon>Pseudomonadati</taxon>
        <taxon>Pseudomonadota</taxon>
        <taxon>Alphaproteobacteria</taxon>
        <taxon>Sphingomonadales</taxon>
        <taxon>Erythrobacteraceae</taxon>
        <taxon>Aurantiacibacter</taxon>
    </lineage>
</organism>
<dbReference type="InterPro" id="IPR005490">
    <property type="entry name" value="LD_TPept_cat_dom"/>
</dbReference>
<dbReference type="OrthoDB" id="9787225at2"/>
<dbReference type="CDD" id="cd16913">
    <property type="entry name" value="YkuD_like"/>
    <property type="match status" value="1"/>
</dbReference>
<dbReference type="PROSITE" id="PS52029">
    <property type="entry name" value="LD_TPASE"/>
    <property type="match status" value="1"/>
</dbReference>
<dbReference type="PANTHER" id="PTHR30582">
    <property type="entry name" value="L,D-TRANSPEPTIDASE"/>
    <property type="match status" value="1"/>
</dbReference>
<dbReference type="EMBL" id="WTYH01000001">
    <property type="protein sequence ID" value="MXO93351.1"/>
    <property type="molecule type" value="Genomic_DNA"/>
</dbReference>
<name>A0A844ZYI6_9SPHN</name>
<evidence type="ECO:0000256" key="2">
    <source>
        <dbReference type="ARBA" id="ARBA00005992"/>
    </source>
</evidence>
<dbReference type="Gene3D" id="2.40.440.10">
    <property type="entry name" value="L,D-transpeptidase catalytic domain-like"/>
    <property type="match status" value="1"/>
</dbReference>
<keyword evidence="5 7" id="KW-0573">Peptidoglycan synthesis</keyword>
<gene>
    <name evidence="11" type="ORF">GRI62_06995</name>
</gene>
<keyword evidence="9" id="KW-0732">Signal</keyword>
<dbReference type="Pfam" id="PF03734">
    <property type="entry name" value="YkuD"/>
    <property type="match status" value="1"/>
</dbReference>
<dbReference type="SUPFAM" id="SSF141523">
    <property type="entry name" value="L,D-transpeptidase catalytic domain-like"/>
    <property type="match status" value="1"/>
</dbReference>
<dbReference type="GO" id="GO:0005576">
    <property type="term" value="C:extracellular region"/>
    <property type="evidence" value="ECO:0007669"/>
    <property type="project" value="TreeGrafter"/>
</dbReference>
<dbReference type="PANTHER" id="PTHR30582:SF30">
    <property type="entry name" value="BLR4375 PROTEIN"/>
    <property type="match status" value="1"/>
</dbReference>
<evidence type="ECO:0000256" key="5">
    <source>
        <dbReference type="ARBA" id="ARBA00022984"/>
    </source>
</evidence>
<dbReference type="GO" id="GO:0008360">
    <property type="term" value="P:regulation of cell shape"/>
    <property type="evidence" value="ECO:0007669"/>
    <property type="project" value="UniProtKB-UniRule"/>
</dbReference>
<dbReference type="Proteomes" id="UP000460626">
    <property type="component" value="Unassembled WGS sequence"/>
</dbReference>
<dbReference type="GO" id="GO:0071555">
    <property type="term" value="P:cell wall organization"/>
    <property type="evidence" value="ECO:0007669"/>
    <property type="project" value="UniProtKB-UniRule"/>
</dbReference>
<dbReference type="SUPFAM" id="SSF47090">
    <property type="entry name" value="PGBD-like"/>
    <property type="match status" value="1"/>
</dbReference>
<feature type="domain" description="L,D-TPase catalytic" evidence="10">
    <location>
        <begin position="318"/>
        <end position="450"/>
    </location>
</feature>
<keyword evidence="3" id="KW-0808">Transferase</keyword>
<dbReference type="GO" id="GO:0016740">
    <property type="term" value="F:transferase activity"/>
    <property type="evidence" value="ECO:0007669"/>
    <property type="project" value="UniProtKB-KW"/>
</dbReference>
<dbReference type="Gene3D" id="1.10.101.10">
    <property type="entry name" value="PGBD-like superfamily/PGBD"/>
    <property type="match status" value="1"/>
</dbReference>
<protein>
    <submittedName>
        <fullName evidence="11">L,D-transpeptidase family protein</fullName>
    </submittedName>
</protein>
<dbReference type="Pfam" id="PF01471">
    <property type="entry name" value="PG_binding_1"/>
    <property type="match status" value="1"/>
</dbReference>
<dbReference type="GO" id="GO:0071972">
    <property type="term" value="F:peptidoglycan L,D-transpeptidase activity"/>
    <property type="evidence" value="ECO:0007669"/>
    <property type="project" value="TreeGrafter"/>
</dbReference>
<dbReference type="GO" id="GO:0018104">
    <property type="term" value="P:peptidoglycan-protein cross-linking"/>
    <property type="evidence" value="ECO:0007669"/>
    <property type="project" value="TreeGrafter"/>
</dbReference>
<dbReference type="InterPro" id="IPR002477">
    <property type="entry name" value="Peptidoglycan-bd-like"/>
</dbReference>
<evidence type="ECO:0000256" key="9">
    <source>
        <dbReference type="SAM" id="SignalP"/>
    </source>
</evidence>
<dbReference type="PROSITE" id="PS51257">
    <property type="entry name" value="PROKAR_LIPOPROTEIN"/>
    <property type="match status" value="1"/>
</dbReference>
<sequence>MSRKFIAFIAAIPLTVAIAACDVRGTDSVDTDTEVSDAQADTDYGYDVYGEDNLADSMASNDAQYMGMDRQGANMAADGEGVSPDGDMAGATTPDAIPDPEERPIMQVQVVLDRVGFGPGVIDGRMGMSTENALRGFQEANDLEITGELDTATEEALTQWERIPATRVVTIPASWGQLTFNDLPEETADQAELEQMGYESLEEKLAERFHTTVEVLRQLNPNGRPAGMTGTNRAMRSSGNGNAAGATPAPSPSATRSGTPTPSGTASTGTMQSLFSAGQQIRVPNIGADRIAPGAVEDRNWQQTLASLGVGSDQPEVDRIVVSKAGKTLKAYQGDKLVALFTVSSGSSEFPLPLGEWDILGEAYNPTFEYSPEVLTGGRESGENYTLPPGPNGPVGVIWIDLSKEHYGIHGTPDPATIGRAQSHGCVRLTNWDAARLAGMVSTSTRVIFEA</sequence>
<feature type="compositionally biased region" description="Low complexity" evidence="8">
    <location>
        <begin position="236"/>
        <end position="270"/>
    </location>
</feature>
<dbReference type="InterPro" id="IPR038063">
    <property type="entry name" value="Transpep_catalytic_dom"/>
</dbReference>
<reference evidence="11 12" key="1">
    <citation type="submission" date="2019-12" db="EMBL/GenBank/DDBJ databases">
        <title>Genomic-based taxomic classification of the family Erythrobacteraceae.</title>
        <authorList>
            <person name="Xu L."/>
        </authorList>
    </citation>
    <scope>NUCLEOTIDE SEQUENCE [LARGE SCALE GENOMIC DNA]</scope>
    <source>
        <strain evidence="11 12">RC4-10-4</strain>
    </source>
</reference>
<keyword evidence="6 7" id="KW-0961">Cell wall biogenesis/degradation</keyword>
<keyword evidence="12" id="KW-1185">Reference proteome</keyword>
<dbReference type="InterPro" id="IPR050979">
    <property type="entry name" value="LD-transpeptidase"/>
</dbReference>
<feature type="region of interest" description="Disordered" evidence="8">
    <location>
        <begin position="78"/>
        <end position="100"/>
    </location>
</feature>
<dbReference type="UniPathway" id="UPA00219"/>
<evidence type="ECO:0000256" key="4">
    <source>
        <dbReference type="ARBA" id="ARBA00022960"/>
    </source>
</evidence>
<keyword evidence="4 7" id="KW-0133">Cell shape</keyword>
<evidence type="ECO:0000313" key="12">
    <source>
        <dbReference type="Proteomes" id="UP000460626"/>
    </source>
</evidence>
<dbReference type="RefSeq" id="WP_131452632.1">
    <property type="nucleotide sequence ID" value="NZ_BMJK01000001.1"/>
</dbReference>
<feature type="active site" description="Proton donor/acceptor" evidence="7">
    <location>
        <position position="410"/>
    </location>
</feature>
<proteinExistence type="inferred from homology"/>
<comment type="similarity">
    <text evidence="2">Belongs to the YkuD family.</text>
</comment>
<evidence type="ECO:0000256" key="7">
    <source>
        <dbReference type="PROSITE-ProRule" id="PRU01373"/>
    </source>
</evidence>
<comment type="pathway">
    <text evidence="1 7">Cell wall biogenesis; peptidoglycan biosynthesis.</text>
</comment>
<comment type="caution">
    <text evidence="11">The sequence shown here is derived from an EMBL/GenBank/DDBJ whole genome shotgun (WGS) entry which is preliminary data.</text>
</comment>
<evidence type="ECO:0000256" key="6">
    <source>
        <dbReference type="ARBA" id="ARBA00023316"/>
    </source>
</evidence>
<dbReference type="InterPro" id="IPR036365">
    <property type="entry name" value="PGBD-like_sf"/>
</dbReference>
<evidence type="ECO:0000313" key="11">
    <source>
        <dbReference type="EMBL" id="MXO93351.1"/>
    </source>
</evidence>
<dbReference type="InterPro" id="IPR036366">
    <property type="entry name" value="PGBDSf"/>
</dbReference>
<feature type="active site" description="Nucleophile" evidence="7">
    <location>
        <position position="426"/>
    </location>
</feature>